<dbReference type="PANTHER" id="PTHR43280:SF28">
    <property type="entry name" value="HTH-TYPE TRANSCRIPTIONAL ACTIVATOR RHAS"/>
    <property type="match status" value="1"/>
</dbReference>
<dbReference type="InterPro" id="IPR018060">
    <property type="entry name" value="HTH_AraC"/>
</dbReference>
<proteinExistence type="predicted"/>
<keyword evidence="2" id="KW-0238">DNA-binding</keyword>
<dbReference type="SMART" id="SM00342">
    <property type="entry name" value="HTH_ARAC"/>
    <property type="match status" value="1"/>
</dbReference>
<feature type="domain" description="HTH araC/xylS-type" evidence="4">
    <location>
        <begin position="27"/>
        <end position="125"/>
    </location>
</feature>
<protein>
    <submittedName>
        <fullName evidence="5">Helix-turn-helix domain-containing protein</fullName>
    </submittedName>
</protein>
<dbReference type="PANTHER" id="PTHR43280">
    <property type="entry name" value="ARAC-FAMILY TRANSCRIPTIONAL REGULATOR"/>
    <property type="match status" value="1"/>
</dbReference>
<evidence type="ECO:0000259" key="4">
    <source>
        <dbReference type="PROSITE" id="PS01124"/>
    </source>
</evidence>
<reference evidence="5 6" key="1">
    <citation type="submission" date="2024-06" db="EMBL/GenBank/DDBJ databases">
        <title>Flavobacterium spp. isolated from glacier.</title>
        <authorList>
            <person name="Han D."/>
        </authorList>
    </citation>
    <scope>NUCLEOTIDE SEQUENCE [LARGE SCALE GENOMIC DNA]</scope>
    <source>
        <strain evidence="5 6">LS2P90</strain>
    </source>
</reference>
<keyword evidence="6" id="KW-1185">Reference proteome</keyword>
<dbReference type="InterPro" id="IPR020449">
    <property type="entry name" value="Tscrpt_reg_AraC-type_HTH"/>
</dbReference>
<organism evidence="5 6">
    <name type="scientific">Flavobacterium xylosi</name>
    <dbReference type="NCBI Taxonomy" id="3230415"/>
    <lineage>
        <taxon>Bacteria</taxon>
        <taxon>Pseudomonadati</taxon>
        <taxon>Bacteroidota</taxon>
        <taxon>Flavobacteriia</taxon>
        <taxon>Flavobacteriales</taxon>
        <taxon>Flavobacteriaceae</taxon>
        <taxon>Flavobacterium</taxon>
    </lineage>
</organism>
<evidence type="ECO:0000256" key="1">
    <source>
        <dbReference type="ARBA" id="ARBA00023015"/>
    </source>
</evidence>
<dbReference type="PRINTS" id="PR00032">
    <property type="entry name" value="HTHARAC"/>
</dbReference>
<comment type="caution">
    <text evidence="5">The sequence shown here is derived from an EMBL/GenBank/DDBJ whole genome shotgun (WGS) entry which is preliminary data.</text>
</comment>
<dbReference type="EMBL" id="JBHZPZ010000007">
    <property type="protein sequence ID" value="MFE3867914.1"/>
    <property type="molecule type" value="Genomic_DNA"/>
</dbReference>
<name>A0ABW6HWY8_9FLAO</name>
<sequence length="127" mass="15222">MNNFKHKNIDTLRTENPTKEVIPKKVKNLVEFINANIDKKLEVDQLLQVTNWTKRHLTRVFKQFLKTSPYQYILIRKIEKSKALLKETEIPINEIAFELGFQNYSSFYSAFKKLNEDTPNNYRKKNR</sequence>
<dbReference type="Gene3D" id="1.10.10.60">
    <property type="entry name" value="Homeodomain-like"/>
    <property type="match status" value="2"/>
</dbReference>
<dbReference type="RefSeq" id="WP_379854573.1">
    <property type="nucleotide sequence ID" value="NZ_JBHZPZ010000007.1"/>
</dbReference>
<gene>
    <name evidence="5" type="ORF">ACFX5E_07475</name>
</gene>
<evidence type="ECO:0000313" key="6">
    <source>
        <dbReference type="Proteomes" id="UP001600109"/>
    </source>
</evidence>
<keyword evidence="1" id="KW-0805">Transcription regulation</keyword>
<evidence type="ECO:0000256" key="2">
    <source>
        <dbReference type="ARBA" id="ARBA00023125"/>
    </source>
</evidence>
<accession>A0ABW6HWY8</accession>
<dbReference type="Proteomes" id="UP001600109">
    <property type="component" value="Unassembled WGS sequence"/>
</dbReference>
<dbReference type="Pfam" id="PF12833">
    <property type="entry name" value="HTH_18"/>
    <property type="match status" value="1"/>
</dbReference>
<dbReference type="PROSITE" id="PS00041">
    <property type="entry name" value="HTH_ARAC_FAMILY_1"/>
    <property type="match status" value="1"/>
</dbReference>
<evidence type="ECO:0000256" key="3">
    <source>
        <dbReference type="ARBA" id="ARBA00023163"/>
    </source>
</evidence>
<dbReference type="PROSITE" id="PS01124">
    <property type="entry name" value="HTH_ARAC_FAMILY_2"/>
    <property type="match status" value="1"/>
</dbReference>
<keyword evidence="3" id="KW-0804">Transcription</keyword>
<evidence type="ECO:0000313" key="5">
    <source>
        <dbReference type="EMBL" id="MFE3867914.1"/>
    </source>
</evidence>
<dbReference type="SUPFAM" id="SSF46689">
    <property type="entry name" value="Homeodomain-like"/>
    <property type="match status" value="2"/>
</dbReference>
<dbReference type="InterPro" id="IPR009057">
    <property type="entry name" value="Homeodomain-like_sf"/>
</dbReference>
<dbReference type="InterPro" id="IPR018062">
    <property type="entry name" value="HTH_AraC-typ_CS"/>
</dbReference>